<accession>A0AAE0ITX3</accession>
<dbReference type="InterPro" id="IPR038765">
    <property type="entry name" value="Papain-like_cys_pep_sf"/>
</dbReference>
<evidence type="ECO:0000259" key="2">
    <source>
        <dbReference type="PROSITE" id="PS50203"/>
    </source>
</evidence>
<dbReference type="GO" id="GO:0004198">
    <property type="term" value="F:calcium-dependent cysteine-type endopeptidase activity"/>
    <property type="evidence" value="ECO:0007669"/>
    <property type="project" value="InterPro"/>
</dbReference>
<dbReference type="GO" id="GO:0006508">
    <property type="term" value="P:proteolysis"/>
    <property type="evidence" value="ECO:0007669"/>
    <property type="project" value="InterPro"/>
</dbReference>
<protein>
    <recommendedName>
        <fullName evidence="2">Calpain catalytic domain-containing protein</fullName>
    </recommendedName>
</protein>
<dbReference type="EMBL" id="JAUEDM010000001">
    <property type="protein sequence ID" value="KAK3331223.1"/>
    <property type="molecule type" value="Genomic_DNA"/>
</dbReference>
<comment type="caution">
    <text evidence="1">Lacks conserved residue(s) required for the propagation of feature annotation.</text>
</comment>
<evidence type="ECO:0000313" key="3">
    <source>
        <dbReference type="EMBL" id="KAK3331223.1"/>
    </source>
</evidence>
<evidence type="ECO:0000256" key="1">
    <source>
        <dbReference type="PROSITE-ProRule" id="PRU00239"/>
    </source>
</evidence>
<proteinExistence type="predicted"/>
<dbReference type="InterPro" id="IPR001300">
    <property type="entry name" value="Peptidase_C2_calpain_cat"/>
</dbReference>
<gene>
    <name evidence="3" type="ORF">B0H66DRAFT_469691</name>
</gene>
<reference evidence="3" key="2">
    <citation type="submission" date="2023-06" db="EMBL/GenBank/DDBJ databases">
        <authorList>
            <consortium name="Lawrence Berkeley National Laboratory"/>
            <person name="Haridas S."/>
            <person name="Hensen N."/>
            <person name="Bonometti L."/>
            <person name="Westerberg I."/>
            <person name="Brannstrom I.O."/>
            <person name="Guillou S."/>
            <person name="Cros-Aarteil S."/>
            <person name="Calhoun S."/>
            <person name="Kuo A."/>
            <person name="Mondo S."/>
            <person name="Pangilinan J."/>
            <person name="Riley R."/>
            <person name="Labutti K."/>
            <person name="Andreopoulos B."/>
            <person name="Lipzen A."/>
            <person name="Chen C."/>
            <person name="Yanf M."/>
            <person name="Daum C."/>
            <person name="Ng V."/>
            <person name="Clum A."/>
            <person name="Steindorff A."/>
            <person name="Ohm R."/>
            <person name="Martin F."/>
            <person name="Silar P."/>
            <person name="Natvig D."/>
            <person name="Lalanne C."/>
            <person name="Gautier V."/>
            <person name="Ament-Velasquez S.L."/>
            <person name="Kruys A."/>
            <person name="Hutchinson M.I."/>
            <person name="Powell A.J."/>
            <person name="Barry K."/>
            <person name="Miller A.N."/>
            <person name="Grigoriev I.V."/>
            <person name="Debuchy R."/>
            <person name="Gladieux P."/>
            <person name="Thoren M.H."/>
            <person name="Johannesson H."/>
        </authorList>
    </citation>
    <scope>NUCLEOTIDE SEQUENCE</scope>
    <source>
        <strain evidence="3">CBS 118394</strain>
    </source>
</reference>
<dbReference type="Pfam" id="PF00648">
    <property type="entry name" value="Peptidase_C2"/>
    <property type="match status" value="1"/>
</dbReference>
<evidence type="ECO:0000313" key="4">
    <source>
        <dbReference type="Proteomes" id="UP001283341"/>
    </source>
</evidence>
<name>A0AAE0ITX3_9PEZI</name>
<sequence>MTATKPNQPDAAPKSLYVGAINPFALVEAMLGRKVDWSHAPTADIISNVLQSDYDELFDMKYESVLYAGIRLNGKNELAEQVPSREMHTLTERDMVTPDFSAVEKLSDLHEVGMKDLGETKVKHAYMLNGNLRLILRKPRSFGKTLSNSGVTTTIGELATPFRHSSAGQWTPPNSSWEDISSYLQHQPGPDPSKFNHPVQGAIGNSWLVAALMSVAWTDPSAIVHCNRSSFLAAAIKKEPCHLSVRLYSKGGDNDAPTTTVDVNCEVPVHNASNMLMYCRSSGGNGYLWPALYEKAFTKWISRDGENRPDITQSSHGDPVKAMAQLTDKDASYFFTAHRSDRELMSIVRSNSVNFRTVYPMCAFTYPTGDRFRGCNLVANMAYSVLGWTASPQDKQKQYVILRHPWGVTEPEGLNTSYPGLVVRVDASFWQCADMIESEGVFALEMGAFKEYFAGLGVAK</sequence>
<dbReference type="Proteomes" id="UP001283341">
    <property type="component" value="Unassembled WGS sequence"/>
</dbReference>
<dbReference type="SUPFAM" id="SSF54001">
    <property type="entry name" value="Cysteine proteinases"/>
    <property type="match status" value="1"/>
</dbReference>
<organism evidence="3 4">
    <name type="scientific">Apodospora peruviana</name>
    <dbReference type="NCBI Taxonomy" id="516989"/>
    <lineage>
        <taxon>Eukaryota</taxon>
        <taxon>Fungi</taxon>
        <taxon>Dikarya</taxon>
        <taxon>Ascomycota</taxon>
        <taxon>Pezizomycotina</taxon>
        <taxon>Sordariomycetes</taxon>
        <taxon>Sordariomycetidae</taxon>
        <taxon>Sordariales</taxon>
        <taxon>Lasiosphaeriaceae</taxon>
        <taxon>Apodospora</taxon>
    </lineage>
</organism>
<reference evidence="3" key="1">
    <citation type="journal article" date="2023" name="Mol. Phylogenet. Evol.">
        <title>Genome-scale phylogeny and comparative genomics of the fungal order Sordariales.</title>
        <authorList>
            <person name="Hensen N."/>
            <person name="Bonometti L."/>
            <person name="Westerberg I."/>
            <person name="Brannstrom I.O."/>
            <person name="Guillou S."/>
            <person name="Cros-Aarteil S."/>
            <person name="Calhoun S."/>
            <person name="Haridas S."/>
            <person name="Kuo A."/>
            <person name="Mondo S."/>
            <person name="Pangilinan J."/>
            <person name="Riley R."/>
            <person name="LaButti K."/>
            <person name="Andreopoulos B."/>
            <person name="Lipzen A."/>
            <person name="Chen C."/>
            <person name="Yan M."/>
            <person name="Daum C."/>
            <person name="Ng V."/>
            <person name="Clum A."/>
            <person name="Steindorff A."/>
            <person name="Ohm R.A."/>
            <person name="Martin F."/>
            <person name="Silar P."/>
            <person name="Natvig D.O."/>
            <person name="Lalanne C."/>
            <person name="Gautier V."/>
            <person name="Ament-Velasquez S.L."/>
            <person name="Kruys A."/>
            <person name="Hutchinson M.I."/>
            <person name="Powell A.J."/>
            <person name="Barry K."/>
            <person name="Miller A.N."/>
            <person name="Grigoriev I.V."/>
            <person name="Debuchy R."/>
            <person name="Gladieux P."/>
            <person name="Hiltunen Thoren M."/>
            <person name="Johannesson H."/>
        </authorList>
    </citation>
    <scope>NUCLEOTIDE SEQUENCE</scope>
    <source>
        <strain evidence="3">CBS 118394</strain>
    </source>
</reference>
<dbReference type="Gene3D" id="3.90.70.10">
    <property type="entry name" value="Cysteine proteinases"/>
    <property type="match status" value="1"/>
</dbReference>
<feature type="domain" description="Calpain catalytic" evidence="2">
    <location>
        <begin position="169"/>
        <end position="460"/>
    </location>
</feature>
<dbReference type="PROSITE" id="PS50203">
    <property type="entry name" value="CALPAIN_CAT"/>
    <property type="match status" value="1"/>
</dbReference>
<comment type="caution">
    <text evidence="3">The sequence shown here is derived from an EMBL/GenBank/DDBJ whole genome shotgun (WGS) entry which is preliminary data.</text>
</comment>
<keyword evidence="4" id="KW-1185">Reference proteome</keyword>
<dbReference type="AlphaFoldDB" id="A0AAE0ITX3"/>